<name>A0A2X3BF89_9HELI</name>
<dbReference type="Pfam" id="PF01501">
    <property type="entry name" value="Glyco_transf_8"/>
    <property type="match status" value="1"/>
</dbReference>
<dbReference type="EMBL" id="UAWL01000006">
    <property type="protein sequence ID" value="SQB97996.1"/>
    <property type="molecule type" value="Genomic_DNA"/>
</dbReference>
<keyword evidence="3" id="KW-0479">Metal-binding</keyword>
<dbReference type="PANTHER" id="PTHR13778:SF47">
    <property type="entry name" value="LIPOPOLYSACCHARIDE 1,3-GALACTOSYLTRANSFERASE"/>
    <property type="match status" value="1"/>
</dbReference>
<dbReference type="InterPro" id="IPR050748">
    <property type="entry name" value="Glycosyltrans_8_dom-fam"/>
</dbReference>
<dbReference type="GO" id="GO:0016757">
    <property type="term" value="F:glycosyltransferase activity"/>
    <property type="evidence" value="ECO:0007669"/>
    <property type="project" value="UniProtKB-KW"/>
</dbReference>
<evidence type="ECO:0000256" key="1">
    <source>
        <dbReference type="ARBA" id="ARBA00022676"/>
    </source>
</evidence>
<proteinExistence type="predicted"/>
<dbReference type="CDD" id="cd04194">
    <property type="entry name" value="GT8_A4GalT_like"/>
    <property type="match status" value="1"/>
</dbReference>
<dbReference type="InterPro" id="IPR002495">
    <property type="entry name" value="Glyco_trans_8"/>
</dbReference>
<organism evidence="4 5">
    <name type="scientific">Helicobacter fennelliae</name>
    <dbReference type="NCBI Taxonomy" id="215"/>
    <lineage>
        <taxon>Bacteria</taxon>
        <taxon>Pseudomonadati</taxon>
        <taxon>Campylobacterota</taxon>
        <taxon>Epsilonproteobacteria</taxon>
        <taxon>Campylobacterales</taxon>
        <taxon>Helicobacteraceae</taxon>
        <taxon>Helicobacter</taxon>
    </lineage>
</organism>
<dbReference type="RefSeq" id="WP_112058334.1">
    <property type="nucleotide sequence ID" value="NZ_UAWL01000006.1"/>
</dbReference>
<dbReference type="AlphaFoldDB" id="A0A2X3BF89"/>
<keyword evidence="1 4" id="KW-0328">Glycosyltransferase</keyword>
<dbReference type="PANTHER" id="PTHR13778">
    <property type="entry name" value="GLYCOSYLTRANSFERASE 8 DOMAIN-CONTAINING PROTEIN"/>
    <property type="match status" value="1"/>
</dbReference>
<keyword evidence="2 4" id="KW-0808">Transferase</keyword>
<evidence type="ECO:0000313" key="5">
    <source>
        <dbReference type="Proteomes" id="UP000250166"/>
    </source>
</evidence>
<evidence type="ECO:0000313" key="4">
    <source>
        <dbReference type="EMBL" id="SQB97996.1"/>
    </source>
</evidence>
<dbReference type="SUPFAM" id="SSF53448">
    <property type="entry name" value="Nucleotide-diphospho-sugar transferases"/>
    <property type="match status" value="1"/>
</dbReference>
<evidence type="ECO:0000256" key="3">
    <source>
        <dbReference type="ARBA" id="ARBA00022723"/>
    </source>
</evidence>
<protein>
    <submittedName>
        <fullName evidence="4">Lipopolysaccharide 1,3-galactosyltransferase</fullName>
    </submittedName>
</protein>
<dbReference type="InterPro" id="IPR029044">
    <property type="entry name" value="Nucleotide-diphossugar_trans"/>
</dbReference>
<evidence type="ECO:0000256" key="2">
    <source>
        <dbReference type="ARBA" id="ARBA00022679"/>
    </source>
</evidence>
<accession>A0A2X3BF89</accession>
<dbReference type="Gene3D" id="3.90.550.10">
    <property type="entry name" value="Spore Coat Polysaccharide Biosynthesis Protein SpsA, Chain A"/>
    <property type="match status" value="1"/>
</dbReference>
<dbReference type="GO" id="GO:0046872">
    <property type="term" value="F:metal ion binding"/>
    <property type="evidence" value="ECO:0007669"/>
    <property type="project" value="UniProtKB-KW"/>
</dbReference>
<dbReference type="Proteomes" id="UP000250166">
    <property type="component" value="Unassembled WGS sequence"/>
</dbReference>
<reference evidence="4 5" key="1">
    <citation type="submission" date="2018-06" db="EMBL/GenBank/DDBJ databases">
        <authorList>
            <consortium name="Pathogen Informatics"/>
            <person name="Doyle S."/>
        </authorList>
    </citation>
    <scope>NUCLEOTIDE SEQUENCE [LARGE SCALE GENOMIC DNA]</scope>
    <source>
        <strain evidence="4 5">NCTC13102</strain>
    </source>
</reference>
<gene>
    <name evidence="4" type="primary">gspA_3</name>
    <name evidence="4" type="ORF">NCTC13102_00446</name>
</gene>
<sequence length="374" mass="43351">MYHICLNANEGYIKFAAVLITSIITNTHKKEPTKPQKSRLGGGKYCFHILTDNISKPTKDKLQILQNELSLIFPCEIRIHYVDISIFDSEGMPQWARQGTNKLAYCRILLAQFLPQDLDICLYLDVDMLTLSDISELFEMDLGSTFAGVVLDPTIATEPFKAIRPHTKDFKYPNPYAYFNSGCMLINLKEWRKQNIQQQCMDFLNTYATRFRDQDILNAIIGDNTTKLEPKWNFIIYFMMIANHNARLKTPAQNICKFSIDTYQASLANIKIIHYCCCPKPWASAYSVLDFDFKPFVESYFREQWWKMADKTPAFAQELQELKSKIADTDFISYAKALSQSLQTLNDRITNIKSALFAPHKFIYQKIKNKFGFK</sequence>